<comment type="caution">
    <text evidence="1">The sequence shown here is derived from an EMBL/GenBank/DDBJ whole genome shotgun (WGS) entry which is preliminary data.</text>
</comment>
<dbReference type="Proteomes" id="UP000539350">
    <property type="component" value="Unassembled WGS sequence"/>
</dbReference>
<dbReference type="EMBL" id="JACFXU010000018">
    <property type="protein sequence ID" value="MBA6414179.1"/>
    <property type="molecule type" value="Genomic_DNA"/>
</dbReference>
<dbReference type="RefSeq" id="WP_182175472.1">
    <property type="nucleotide sequence ID" value="NZ_JACFXU010000018.1"/>
</dbReference>
<protein>
    <submittedName>
        <fullName evidence="1">Uncharacterized protein</fullName>
    </submittedName>
</protein>
<reference evidence="1 2" key="1">
    <citation type="submission" date="2020-07" db="EMBL/GenBank/DDBJ databases">
        <title>Halieaceae bacterium, F7430, whole genome shotgun sequencing project.</title>
        <authorList>
            <person name="Jiang S."/>
            <person name="Liu Z.W."/>
            <person name="Du Z.J."/>
        </authorList>
    </citation>
    <scope>NUCLEOTIDE SEQUENCE [LARGE SCALE GENOMIC DNA]</scope>
    <source>
        <strain evidence="1 2">F7430</strain>
    </source>
</reference>
<proteinExistence type="predicted"/>
<name>A0A7W2TYN1_9GAMM</name>
<evidence type="ECO:0000313" key="2">
    <source>
        <dbReference type="Proteomes" id="UP000539350"/>
    </source>
</evidence>
<sequence length="65" mass="7205">MSIGASGRIVVEIDPSLKQELHAALRQEGLNLKSWFLDNAEKYLANKGLSEVADKDAEEHIRGLE</sequence>
<dbReference type="AlphaFoldDB" id="A0A7W2TYN1"/>
<evidence type="ECO:0000313" key="1">
    <source>
        <dbReference type="EMBL" id="MBA6414179.1"/>
    </source>
</evidence>
<gene>
    <name evidence="1" type="ORF">H2508_13775</name>
</gene>
<organism evidence="1 2">
    <name type="scientific">Sediminihaliea albiluteola</name>
    <dbReference type="NCBI Taxonomy" id="2758564"/>
    <lineage>
        <taxon>Bacteria</taxon>
        <taxon>Pseudomonadati</taxon>
        <taxon>Pseudomonadota</taxon>
        <taxon>Gammaproteobacteria</taxon>
        <taxon>Cellvibrionales</taxon>
        <taxon>Halieaceae</taxon>
        <taxon>Sediminihaliea</taxon>
    </lineage>
</organism>
<keyword evidence="2" id="KW-1185">Reference proteome</keyword>
<accession>A0A7W2TYN1</accession>